<keyword evidence="3 10" id="KW-0997">Cell inner membrane</keyword>
<evidence type="ECO:0000256" key="1">
    <source>
        <dbReference type="ARBA" id="ARBA00022475"/>
    </source>
</evidence>
<keyword evidence="1 10" id="KW-1003">Cell membrane</keyword>
<dbReference type="InterPro" id="IPR010138">
    <property type="entry name" value="UDP-diacylglucosamine_Hdrlase"/>
</dbReference>
<dbReference type="GO" id="GO:0005737">
    <property type="term" value="C:cytoplasm"/>
    <property type="evidence" value="ECO:0007669"/>
    <property type="project" value="InterPro"/>
</dbReference>
<evidence type="ECO:0000256" key="7">
    <source>
        <dbReference type="ARBA" id="ARBA00023098"/>
    </source>
</evidence>
<feature type="binding site" evidence="10">
    <location>
        <position position="80"/>
    </location>
    <ligand>
        <name>Mn(2+)</name>
        <dbReference type="ChEBI" id="CHEBI:29035"/>
        <label>2</label>
    </ligand>
</feature>
<feature type="binding site" evidence="10">
    <location>
        <position position="163"/>
    </location>
    <ligand>
        <name>substrate</name>
    </ligand>
</feature>
<dbReference type="PANTHER" id="PTHR34990">
    <property type="entry name" value="UDP-2,3-DIACYLGLUCOSAMINE HYDROLASE-RELATED"/>
    <property type="match status" value="1"/>
</dbReference>
<gene>
    <name evidence="10 12" type="primary">lpxH</name>
    <name evidence="12" type="ORF">Ljor_1476</name>
</gene>
<dbReference type="SUPFAM" id="SSF56300">
    <property type="entry name" value="Metallo-dependent phosphatases"/>
    <property type="match status" value="1"/>
</dbReference>
<dbReference type="PATRIC" id="fig|456.5.peg.1579"/>
<dbReference type="InterPro" id="IPR043461">
    <property type="entry name" value="LpxH-like"/>
</dbReference>
<dbReference type="HAMAP" id="MF_00575">
    <property type="entry name" value="LpxH"/>
    <property type="match status" value="1"/>
</dbReference>
<dbReference type="GO" id="GO:0030145">
    <property type="term" value="F:manganese ion binding"/>
    <property type="evidence" value="ECO:0007669"/>
    <property type="project" value="UniProtKB-UniRule"/>
</dbReference>
<feature type="binding site" evidence="10">
    <location>
        <position position="114"/>
    </location>
    <ligand>
        <name>Mn(2+)</name>
        <dbReference type="ChEBI" id="CHEBI:29035"/>
        <label>2</label>
    </ligand>
</feature>
<organism evidence="12 13">
    <name type="scientific">Legionella jordanis</name>
    <dbReference type="NCBI Taxonomy" id="456"/>
    <lineage>
        <taxon>Bacteria</taxon>
        <taxon>Pseudomonadati</taxon>
        <taxon>Pseudomonadota</taxon>
        <taxon>Gammaproteobacteria</taxon>
        <taxon>Legionellales</taxon>
        <taxon>Legionellaceae</taxon>
        <taxon>Legionella</taxon>
    </lineage>
</organism>
<keyword evidence="5 10" id="KW-0479">Metal-binding</keyword>
<evidence type="ECO:0000256" key="9">
    <source>
        <dbReference type="ARBA" id="ARBA00023211"/>
    </source>
</evidence>
<keyword evidence="6 10" id="KW-0378">Hydrolase</keyword>
<dbReference type="GO" id="GO:0009245">
    <property type="term" value="P:lipid A biosynthetic process"/>
    <property type="evidence" value="ECO:0007669"/>
    <property type="project" value="UniProtKB-UniRule"/>
</dbReference>
<proteinExistence type="inferred from homology"/>
<dbReference type="PANTHER" id="PTHR34990:SF1">
    <property type="entry name" value="UDP-2,3-DIACYLGLUCOSAMINE HYDROLASE"/>
    <property type="match status" value="1"/>
</dbReference>
<dbReference type="Pfam" id="PF00149">
    <property type="entry name" value="Metallophos"/>
    <property type="match status" value="1"/>
</dbReference>
<accession>A0A0W0VAP0</accession>
<comment type="caution">
    <text evidence="12">The sequence shown here is derived from an EMBL/GenBank/DDBJ whole genome shotgun (WGS) entry which is preliminary data.</text>
</comment>
<name>A0A0W0VAP0_9GAMM</name>
<keyword evidence="2 10" id="KW-0444">Lipid biosynthesis</keyword>
<feature type="binding site" evidence="10">
    <location>
        <position position="194"/>
    </location>
    <ligand>
        <name>Mn(2+)</name>
        <dbReference type="ChEBI" id="CHEBI:29035"/>
        <label>2</label>
    </ligand>
</feature>
<comment type="similarity">
    <text evidence="10">Belongs to the LpxH family.</text>
</comment>
<keyword evidence="4 10" id="KW-0441">Lipid A biosynthesis</keyword>
<comment type="catalytic activity">
    <reaction evidence="10">
        <text>UDP-2-N,3-O-bis[(3R)-3-hydroxytetradecanoyl]-alpha-D-glucosamine + H2O = 2-N,3-O-bis[(3R)-3-hydroxytetradecanoyl]-alpha-D-glucosaminyl 1-phosphate + UMP + 2 H(+)</text>
        <dbReference type="Rhea" id="RHEA:25213"/>
        <dbReference type="ChEBI" id="CHEBI:15377"/>
        <dbReference type="ChEBI" id="CHEBI:15378"/>
        <dbReference type="ChEBI" id="CHEBI:57865"/>
        <dbReference type="ChEBI" id="CHEBI:57957"/>
        <dbReference type="ChEBI" id="CHEBI:78847"/>
        <dbReference type="EC" id="3.6.1.54"/>
    </reaction>
</comment>
<dbReference type="STRING" id="456.Ljor_1476"/>
<dbReference type="InterPro" id="IPR029052">
    <property type="entry name" value="Metallo-depent_PP-like"/>
</dbReference>
<evidence type="ECO:0000256" key="5">
    <source>
        <dbReference type="ARBA" id="ARBA00022723"/>
    </source>
</evidence>
<feature type="domain" description="Calcineurin-like phosphoesterase" evidence="11">
    <location>
        <begin position="5"/>
        <end position="198"/>
    </location>
</feature>
<comment type="subcellular location">
    <subcellularLocation>
        <location evidence="10">Cell inner membrane</location>
        <topology evidence="10">Peripheral membrane protein</topology>
        <orientation evidence="10">Cytoplasmic side</orientation>
    </subcellularLocation>
</comment>
<feature type="binding site" evidence="10">
    <location>
        <position position="42"/>
    </location>
    <ligand>
        <name>Mn(2+)</name>
        <dbReference type="ChEBI" id="CHEBI:29035"/>
        <label>2</label>
    </ligand>
</feature>
<dbReference type="InterPro" id="IPR004843">
    <property type="entry name" value="Calcineurin-like_PHP"/>
</dbReference>
<comment type="cofactor">
    <cofactor evidence="10">
        <name>Mn(2+)</name>
        <dbReference type="ChEBI" id="CHEBI:29035"/>
    </cofactor>
    <text evidence="10">Binds 2 Mn(2+) ions per subunit in a binuclear metal center.</text>
</comment>
<dbReference type="GO" id="GO:0019897">
    <property type="term" value="C:extrinsic component of plasma membrane"/>
    <property type="evidence" value="ECO:0007669"/>
    <property type="project" value="UniProtKB-UniRule"/>
</dbReference>
<feature type="binding site" evidence="10">
    <location>
        <begin position="80"/>
        <end position="81"/>
    </location>
    <ligand>
        <name>substrate</name>
    </ligand>
</feature>
<evidence type="ECO:0000256" key="4">
    <source>
        <dbReference type="ARBA" id="ARBA00022556"/>
    </source>
</evidence>
<sequence length="239" mass="27605">MLEAVFISDLHLHPKDEAITARFISFIDWASTNTKSLYILGDFFHAWAGDDDMDEWSKTIAQGLNSLSQKAVKIYYIHGNRDFLLGQCFAELAGITILPEPSMFQCSEPVMLVHGDRYCSNDKGHCWLRKITRNPIFPKIFLSLPLRFRKQIVNTMRMRSKGNSPKGLEQMDVVTETMLQHLKDCNAKIVIHGHIHKPGLRNHEYNNSNYSQYVLSDWDNRPEILGYDKTLGFRFIQPV</sequence>
<dbReference type="OrthoDB" id="9783283at2"/>
<evidence type="ECO:0000313" key="13">
    <source>
        <dbReference type="Proteomes" id="UP000055035"/>
    </source>
</evidence>
<feature type="binding site" evidence="10">
    <location>
        <position position="122"/>
    </location>
    <ligand>
        <name>substrate</name>
    </ligand>
</feature>
<comment type="pathway">
    <text evidence="10">Glycolipid biosynthesis; lipid IV(A) biosynthesis; lipid IV(A) from (3R)-3-hydroxytetradecanoyl-[acyl-carrier-protein] and UDP-N-acetyl-alpha-D-glucosamine: step 4/6.</text>
</comment>
<reference evidence="12 13" key="1">
    <citation type="submission" date="2015-11" db="EMBL/GenBank/DDBJ databases">
        <title>Genomic analysis of 38 Legionella species identifies large and diverse effector repertoires.</title>
        <authorList>
            <person name="Burstein D."/>
            <person name="Amaro F."/>
            <person name="Zusman T."/>
            <person name="Lifshitz Z."/>
            <person name="Cohen O."/>
            <person name="Gilbert J.A."/>
            <person name="Pupko T."/>
            <person name="Shuman H.A."/>
            <person name="Segal G."/>
        </authorList>
    </citation>
    <scope>NUCLEOTIDE SEQUENCE [LARGE SCALE GENOMIC DNA]</scope>
    <source>
        <strain evidence="12 13">BL-540</strain>
    </source>
</reference>
<evidence type="ECO:0000256" key="8">
    <source>
        <dbReference type="ARBA" id="ARBA00023136"/>
    </source>
</evidence>
<evidence type="ECO:0000256" key="6">
    <source>
        <dbReference type="ARBA" id="ARBA00022801"/>
    </source>
</evidence>
<feature type="binding site" evidence="10">
    <location>
        <position position="11"/>
    </location>
    <ligand>
        <name>Mn(2+)</name>
        <dbReference type="ChEBI" id="CHEBI:29035"/>
        <label>1</label>
    </ligand>
</feature>
<dbReference type="Proteomes" id="UP000055035">
    <property type="component" value="Unassembled WGS sequence"/>
</dbReference>
<feature type="binding site" evidence="10">
    <location>
        <position position="196"/>
    </location>
    <ligand>
        <name>Mn(2+)</name>
        <dbReference type="ChEBI" id="CHEBI:29035"/>
        <label>1</label>
    </ligand>
</feature>
<feature type="binding site" evidence="10">
    <location>
        <position position="166"/>
    </location>
    <ligand>
        <name>substrate</name>
    </ligand>
</feature>
<dbReference type="NCBIfam" id="TIGR01854">
    <property type="entry name" value="lipid_A_lpxH"/>
    <property type="match status" value="1"/>
</dbReference>
<dbReference type="NCBIfam" id="NF003743">
    <property type="entry name" value="PRK05340.1"/>
    <property type="match status" value="1"/>
</dbReference>
<evidence type="ECO:0000313" key="12">
    <source>
        <dbReference type="EMBL" id="KTD17170.1"/>
    </source>
</evidence>
<keyword evidence="13" id="KW-1185">Reference proteome</keyword>
<dbReference type="RefSeq" id="WP_058470958.1">
    <property type="nucleotide sequence ID" value="NZ_CAAAIC010000003.1"/>
</dbReference>
<dbReference type="EC" id="3.6.1.54" evidence="10"/>
<keyword evidence="7 10" id="KW-0443">Lipid metabolism</keyword>
<dbReference type="UniPathway" id="UPA00359">
    <property type="reaction ID" value="UER00480"/>
</dbReference>
<dbReference type="Gene3D" id="3.60.21.10">
    <property type="match status" value="1"/>
</dbReference>
<feature type="binding site" evidence="10">
    <location>
        <position position="9"/>
    </location>
    <ligand>
        <name>Mn(2+)</name>
        <dbReference type="ChEBI" id="CHEBI:29035"/>
        <label>1</label>
    </ligand>
</feature>
<comment type="function">
    <text evidence="10">Hydrolyzes the pyrophosphate bond of UDP-2,3-diacylglucosamine to yield 2,3-diacylglucosamine 1-phosphate (lipid X) and UMP by catalyzing the attack of water at the alpha-P atom. Involved in the biosynthesis of lipid A, a phosphorylated glycolipid that anchors the lipopolysaccharide to the outer membrane of the cell.</text>
</comment>
<evidence type="ECO:0000256" key="10">
    <source>
        <dbReference type="HAMAP-Rule" id="MF_00575"/>
    </source>
</evidence>
<feature type="binding site" evidence="10">
    <location>
        <position position="194"/>
    </location>
    <ligand>
        <name>substrate</name>
    </ligand>
</feature>
<keyword evidence="9 10" id="KW-0464">Manganese</keyword>
<dbReference type="CDD" id="cd07398">
    <property type="entry name" value="MPP_YbbF-LpxH"/>
    <property type="match status" value="1"/>
</dbReference>
<feature type="binding site" evidence="10">
    <location>
        <position position="42"/>
    </location>
    <ligand>
        <name>Mn(2+)</name>
        <dbReference type="ChEBI" id="CHEBI:29035"/>
        <label>1</label>
    </ligand>
</feature>
<evidence type="ECO:0000259" key="11">
    <source>
        <dbReference type="Pfam" id="PF00149"/>
    </source>
</evidence>
<evidence type="ECO:0000256" key="3">
    <source>
        <dbReference type="ARBA" id="ARBA00022519"/>
    </source>
</evidence>
<dbReference type="AlphaFoldDB" id="A0A0W0VAP0"/>
<dbReference type="GO" id="GO:0008758">
    <property type="term" value="F:UDP-2,3-diacylglucosamine hydrolase activity"/>
    <property type="evidence" value="ECO:0007669"/>
    <property type="project" value="UniProtKB-UniRule"/>
</dbReference>
<keyword evidence="8 10" id="KW-0472">Membrane</keyword>
<protein>
    <recommendedName>
        <fullName evidence="10">UDP-2,3-diacylglucosamine hydrolase</fullName>
        <ecNumber evidence="10">3.6.1.54</ecNumber>
    </recommendedName>
    <alternativeName>
        <fullName evidence="10">UDP-2,3-diacylglucosamine diphosphatase</fullName>
    </alternativeName>
</protein>
<feature type="binding site" evidence="10">
    <location>
        <position position="160"/>
    </location>
    <ligand>
        <name>substrate</name>
    </ligand>
</feature>
<evidence type="ECO:0000256" key="2">
    <source>
        <dbReference type="ARBA" id="ARBA00022516"/>
    </source>
</evidence>
<dbReference type="EMBL" id="LNYJ01000011">
    <property type="protein sequence ID" value="KTD17170.1"/>
    <property type="molecule type" value="Genomic_DNA"/>
</dbReference>